<keyword evidence="8 9" id="KW-0961">Cell wall biogenesis/degradation</keyword>
<dbReference type="EMBL" id="CADCVF010000024">
    <property type="protein sequence ID" value="CAA9452645.1"/>
    <property type="molecule type" value="Genomic_DNA"/>
</dbReference>
<evidence type="ECO:0000256" key="8">
    <source>
        <dbReference type="HAMAP-Rule" id="MF_02078"/>
    </source>
</evidence>
<evidence type="ECO:0000256" key="1">
    <source>
        <dbReference type="ARBA" id="ARBA00004651"/>
    </source>
</evidence>
<sequence>MTSLLRSVLSISVATVLSRATGYARWMAQAAVLANGLVADAFAASILLPSLVYELFLGGILYSIFIPVLVDRITTHGEEDARRLTNALFTMVLPLMVILSLVGIVFAEPFVRLVTNWQSADVLSAASAERTLALAVLFFRIFILQMFFYGISTIGTGVLQAHRHFFLPTFAPVLNNLIVIASFVAYYFLQENDQRLALYVLASGVTVGVAVMALALVPTMLDLGYRPRPQFGHPALLPTARLAGPMVVLVAASVGFQLFGAYLATGFEALSELNYAFTIFSLPYGVFVVAIATALMPELSEKHSRGDADGYRETFSFGLRTMAFVVIPSAVGMISLSEPIVGLLYERLNFDAGATEAVSGLLVVYGVGLLGYSVYFFLVRAFYSRQNTKTPALLNVAIFGLYAVLAYGLSRVWGVTGVVLALAIAYAVLAVLSLAATRREIGLIDGRRLLRSLLKIFAAGTAMYAVATTGTLLVGEGSKFADRLLILVTIGGASLAVYIGVAFALRTEELESAFTLLRRRSARKSAG</sequence>
<feature type="transmembrane region" description="Helical" evidence="8">
    <location>
        <begin position="357"/>
        <end position="378"/>
    </location>
</feature>
<comment type="similarity">
    <text evidence="8 9">Belongs to the MurJ/MviN family.</text>
</comment>
<dbReference type="PANTHER" id="PTHR47019:SF1">
    <property type="entry name" value="LIPID II FLIPPASE MURJ"/>
    <property type="match status" value="1"/>
</dbReference>
<gene>
    <name evidence="8" type="primary">murJ</name>
    <name evidence="10" type="ORF">AVDCRST_MAG58-2235</name>
</gene>
<organism evidence="10">
    <name type="scientific">uncultured Rubrobacteraceae bacterium</name>
    <dbReference type="NCBI Taxonomy" id="349277"/>
    <lineage>
        <taxon>Bacteria</taxon>
        <taxon>Bacillati</taxon>
        <taxon>Actinomycetota</taxon>
        <taxon>Rubrobacteria</taxon>
        <taxon>Rubrobacterales</taxon>
        <taxon>Rubrobacteraceae</taxon>
        <taxon>environmental samples</taxon>
    </lineage>
</organism>
<evidence type="ECO:0000256" key="3">
    <source>
        <dbReference type="ARBA" id="ARBA00022692"/>
    </source>
</evidence>
<keyword evidence="5 8" id="KW-0573">Peptidoglycan synthesis</keyword>
<dbReference type="UniPathway" id="UPA00219"/>
<evidence type="ECO:0000256" key="4">
    <source>
        <dbReference type="ARBA" id="ARBA00022960"/>
    </source>
</evidence>
<feature type="transmembrane region" description="Helical" evidence="8">
    <location>
        <begin position="46"/>
        <end position="70"/>
    </location>
</feature>
<keyword evidence="2 8" id="KW-1003">Cell membrane</keyword>
<evidence type="ECO:0000313" key="10">
    <source>
        <dbReference type="EMBL" id="CAA9452645.1"/>
    </source>
</evidence>
<feature type="transmembrane region" description="Helical" evidence="8">
    <location>
        <begin position="449"/>
        <end position="472"/>
    </location>
</feature>
<reference evidence="10" key="1">
    <citation type="submission" date="2020-02" db="EMBL/GenBank/DDBJ databases">
        <authorList>
            <person name="Meier V. D."/>
        </authorList>
    </citation>
    <scope>NUCLEOTIDE SEQUENCE</scope>
    <source>
        <strain evidence="10">AVDCRST_MAG58</strain>
    </source>
</reference>
<dbReference type="PRINTS" id="PR01806">
    <property type="entry name" value="VIRFACTRMVIN"/>
</dbReference>
<accession>A0A6J4QXQ1</accession>
<evidence type="ECO:0000256" key="2">
    <source>
        <dbReference type="ARBA" id="ARBA00022475"/>
    </source>
</evidence>
<dbReference type="PANTHER" id="PTHR47019">
    <property type="entry name" value="LIPID II FLIPPASE MURJ"/>
    <property type="match status" value="1"/>
</dbReference>
<dbReference type="PIRSF" id="PIRSF002869">
    <property type="entry name" value="MviN"/>
    <property type="match status" value="1"/>
</dbReference>
<dbReference type="GO" id="GO:0009252">
    <property type="term" value="P:peptidoglycan biosynthetic process"/>
    <property type="evidence" value="ECO:0007669"/>
    <property type="project" value="UniProtKB-UniRule"/>
</dbReference>
<evidence type="ECO:0000256" key="6">
    <source>
        <dbReference type="ARBA" id="ARBA00022989"/>
    </source>
</evidence>
<dbReference type="CDD" id="cd13123">
    <property type="entry name" value="MATE_MurJ_like"/>
    <property type="match status" value="1"/>
</dbReference>
<feature type="transmembrane region" description="Helical" evidence="8">
    <location>
        <begin position="484"/>
        <end position="505"/>
    </location>
</feature>
<proteinExistence type="inferred from homology"/>
<keyword evidence="7 8" id="KW-0472">Membrane</keyword>
<feature type="transmembrane region" description="Helical" evidence="8">
    <location>
        <begin position="196"/>
        <end position="221"/>
    </location>
</feature>
<evidence type="ECO:0000256" key="5">
    <source>
        <dbReference type="ARBA" id="ARBA00022984"/>
    </source>
</evidence>
<dbReference type="NCBIfam" id="TIGR01695">
    <property type="entry name" value="murJ_mviN"/>
    <property type="match status" value="1"/>
</dbReference>
<dbReference type="Pfam" id="PF03023">
    <property type="entry name" value="MurJ"/>
    <property type="match status" value="1"/>
</dbReference>
<feature type="transmembrane region" description="Helical" evidence="8">
    <location>
        <begin position="131"/>
        <end position="152"/>
    </location>
</feature>
<keyword evidence="6 8" id="KW-1133">Transmembrane helix</keyword>
<dbReference type="GO" id="GO:0015648">
    <property type="term" value="F:lipid-linked peptidoglycan transporter activity"/>
    <property type="evidence" value="ECO:0007669"/>
    <property type="project" value="UniProtKB-UniRule"/>
</dbReference>
<dbReference type="GO" id="GO:0008360">
    <property type="term" value="P:regulation of cell shape"/>
    <property type="evidence" value="ECO:0007669"/>
    <property type="project" value="UniProtKB-UniRule"/>
</dbReference>
<protein>
    <recommendedName>
        <fullName evidence="8">Probable lipid II flippase MurJ</fullName>
    </recommendedName>
</protein>
<dbReference type="InterPro" id="IPR051050">
    <property type="entry name" value="Lipid_II_flippase_MurJ/MviN"/>
</dbReference>
<dbReference type="GO" id="GO:0034204">
    <property type="term" value="P:lipid translocation"/>
    <property type="evidence" value="ECO:0007669"/>
    <property type="project" value="TreeGrafter"/>
</dbReference>
<feature type="transmembrane region" description="Helical" evidence="8">
    <location>
        <begin position="91"/>
        <end position="111"/>
    </location>
</feature>
<keyword evidence="8 9" id="KW-0813">Transport</keyword>
<dbReference type="InterPro" id="IPR004268">
    <property type="entry name" value="MurJ"/>
</dbReference>
<keyword evidence="3 8" id="KW-0812">Transmembrane</keyword>
<feature type="transmembrane region" description="Helical" evidence="8">
    <location>
        <begin position="390"/>
        <end position="409"/>
    </location>
</feature>
<feature type="transmembrane region" description="Helical" evidence="8">
    <location>
        <begin position="242"/>
        <end position="263"/>
    </location>
</feature>
<feature type="transmembrane region" description="Helical" evidence="8">
    <location>
        <begin position="275"/>
        <end position="296"/>
    </location>
</feature>
<name>A0A6J4QXQ1_9ACTN</name>
<feature type="transmembrane region" description="Helical" evidence="8">
    <location>
        <begin position="415"/>
        <end position="437"/>
    </location>
</feature>
<comment type="pathway">
    <text evidence="8">Cell wall biogenesis; peptidoglycan biosynthesis.</text>
</comment>
<evidence type="ECO:0000256" key="7">
    <source>
        <dbReference type="ARBA" id="ARBA00023136"/>
    </source>
</evidence>
<dbReference type="GO" id="GO:0071555">
    <property type="term" value="P:cell wall organization"/>
    <property type="evidence" value="ECO:0007669"/>
    <property type="project" value="UniProtKB-UniRule"/>
</dbReference>
<feature type="transmembrane region" description="Helical" evidence="8">
    <location>
        <begin position="164"/>
        <end position="190"/>
    </location>
</feature>
<keyword evidence="4 8" id="KW-0133">Cell shape</keyword>
<dbReference type="AlphaFoldDB" id="A0A6J4QXQ1"/>
<comment type="subcellular location">
    <subcellularLocation>
        <location evidence="1 8">Cell membrane</location>
        <topology evidence="1 8">Multi-pass membrane protein</topology>
    </subcellularLocation>
</comment>
<dbReference type="GO" id="GO:0005886">
    <property type="term" value="C:plasma membrane"/>
    <property type="evidence" value="ECO:0007669"/>
    <property type="project" value="UniProtKB-SubCell"/>
</dbReference>
<evidence type="ECO:0000256" key="9">
    <source>
        <dbReference type="PIRNR" id="PIRNR002869"/>
    </source>
</evidence>
<comment type="function">
    <text evidence="8 9">Involved in peptidoglycan biosynthesis. Transports lipid-linked peptidoglycan precursors from the inner to the outer leaflet of the cytoplasmic membrane.</text>
</comment>
<dbReference type="HAMAP" id="MF_02078">
    <property type="entry name" value="MurJ_MviN"/>
    <property type="match status" value="1"/>
</dbReference>